<dbReference type="EMBL" id="JAIWYP010000008">
    <property type="protein sequence ID" value="KAH3780025.1"/>
    <property type="molecule type" value="Genomic_DNA"/>
</dbReference>
<dbReference type="InterPro" id="IPR036908">
    <property type="entry name" value="RlpA-like_sf"/>
</dbReference>
<dbReference type="AlphaFoldDB" id="A0A9D4EI12"/>
<reference evidence="2" key="1">
    <citation type="journal article" date="2019" name="bioRxiv">
        <title>The Genome of the Zebra Mussel, Dreissena polymorpha: A Resource for Invasive Species Research.</title>
        <authorList>
            <person name="McCartney M.A."/>
            <person name="Auch B."/>
            <person name="Kono T."/>
            <person name="Mallez S."/>
            <person name="Zhang Y."/>
            <person name="Obille A."/>
            <person name="Becker A."/>
            <person name="Abrahante J.E."/>
            <person name="Garbe J."/>
            <person name="Badalamenti J.P."/>
            <person name="Herman A."/>
            <person name="Mangelson H."/>
            <person name="Liachko I."/>
            <person name="Sullivan S."/>
            <person name="Sone E.D."/>
            <person name="Koren S."/>
            <person name="Silverstein K.A.T."/>
            <person name="Beckman K.B."/>
            <person name="Gohl D.M."/>
        </authorList>
    </citation>
    <scope>NUCLEOTIDE SEQUENCE</scope>
    <source>
        <strain evidence="2">Duluth1</strain>
        <tissue evidence="2">Whole animal</tissue>
    </source>
</reference>
<sequence>MRIIIAAFVVAGALLAEAGQKCTGHPRMYHGKKCASTTNYADYHKGACGCGPSNNDNQFPWNHSGFVVAANQALFDAGGGKWCGQSCGKCIKLTTTGGFVDGQGGGVAEGLSKVFMVTNLCPNEYPNLSWCSQQGNNGVNQYGYGWHFDLENGVNQITGMGWNNPEVTWEWTDCDAGHAQDGRTPSNSMYHTCQCGQHGKK</sequence>
<gene>
    <name evidence="2" type="ORF">DPMN_157834</name>
</gene>
<proteinExistence type="predicted"/>
<dbReference type="CDD" id="cd22278">
    <property type="entry name" value="DPBB_GH45_endoglucanase"/>
    <property type="match status" value="1"/>
</dbReference>
<evidence type="ECO:0000313" key="3">
    <source>
        <dbReference type="Proteomes" id="UP000828390"/>
    </source>
</evidence>
<dbReference type="Proteomes" id="UP000828390">
    <property type="component" value="Unassembled WGS sequence"/>
</dbReference>
<dbReference type="Pfam" id="PF22514">
    <property type="entry name" value="EXPB1_D1"/>
    <property type="match status" value="1"/>
</dbReference>
<accession>A0A9D4EI12</accession>
<dbReference type="SUPFAM" id="SSF50685">
    <property type="entry name" value="Barwin-like endoglucanases"/>
    <property type="match status" value="1"/>
</dbReference>
<dbReference type="Gene3D" id="2.40.40.10">
    <property type="entry name" value="RlpA-like domain"/>
    <property type="match status" value="1"/>
</dbReference>
<evidence type="ECO:0000256" key="1">
    <source>
        <dbReference type="SAM" id="SignalP"/>
    </source>
</evidence>
<feature type="signal peptide" evidence="1">
    <location>
        <begin position="1"/>
        <end position="18"/>
    </location>
</feature>
<feature type="chain" id="PRO_5039205848" description="Cellulase" evidence="1">
    <location>
        <begin position="19"/>
        <end position="201"/>
    </location>
</feature>
<reference evidence="2" key="2">
    <citation type="submission" date="2020-11" db="EMBL/GenBank/DDBJ databases">
        <authorList>
            <person name="McCartney M.A."/>
            <person name="Auch B."/>
            <person name="Kono T."/>
            <person name="Mallez S."/>
            <person name="Becker A."/>
            <person name="Gohl D.M."/>
            <person name="Silverstein K.A.T."/>
            <person name="Koren S."/>
            <person name="Bechman K.B."/>
            <person name="Herman A."/>
            <person name="Abrahante J.E."/>
            <person name="Garbe J."/>
        </authorList>
    </citation>
    <scope>NUCLEOTIDE SEQUENCE</scope>
    <source>
        <strain evidence="2">Duluth1</strain>
        <tissue evidence="2">Whole animal</tissue>
    </source>
</reference>
<organism evidence="2 3">
    <name type="scientific">Dreissena polymorpha</name>
    <name type="common">Zebra mussel</name>
    <name type="synonym">Mytilus polymorpha</name>
    <dbReference type="NCBI Taxonomy" id="45954"/>
    <lineage>
        <taxon>Eukaryota</taxon>
        <taxon>Metazoa</taxon>
        <taxon>Spiralia</taxon>
        <taxon>Lophotrochozoa</taxon>
        <taxon>Mollusca</taxon>
        <taxon>Bivalvia</taxon>
        <taxon>Autobranchia</taxon>
        <taxon>Heteroconchia</taxon>
        <taxon>Euheterodonta</taxon>
        <taxon>Imparidentia</taxon>
        <taxon>Neoheterodontei</taxon>
        <taxon>Myida</taxon>
        <taxon>Dreissenoidea</taxon>
        <taxon>Dreissenidae</taxon>
        <taxon>Dreissena</taxon>
    </lineage>
</organism>
<name>A0A9D4EI12_DREPO</name>
<comment type="caution">
    <text evidence="2">The sequence shown here is derived from an EMBL/GenBank/DDBJ whole genome shotgun (WGS) entry which is preliminary data.</text>
</comment>
<evidence type="ECO:0008006" key="4">
    <source>
        <dbReference type="Google" id="ProtNLM"/>
    </source>
</evidence>
<evidence type="ECO:0000313" key="2">
    <source>
        <dbReference type="EMBL" id="KAH3780025.1"/>
    </source>
</evidence>
<keyword evidence="1" id="KW-0732">Signal</keyword>
<keyword evidence="3" id="KW-1185">Reference proteome</keyword>
<protein>
    <recommendedName>
        <fullName evidence="4">Cellulase</fullName>
    </recommendedName>
</protein>
<dbReference type="OrthoDB" id="6038816at2759"/>